<dbReference type="PANTHER" id="PTHR23245">
    <property type="entry name" value="TRNA METHYLTRANSFERASE"/>
    <property type="match status" value="1"/>
</dbReference>
<proteinExistence type="predicted"/>
<dbReference type="Proteomes" id="UP001642409">
    <property type="component" value="Unassembled WGS sequence"/>
</dbReference>
<organism evidence="7 8">
    <name type="scientific">Hexamita inflata</name>
    <dbReference type="NCBI Taxonomy" id="28002"/>
    <lineage>
        <taxon>Eukaryota</taxon>
        <taxon>Metamonada</taxon>
        <taxon>Diplomonadida</taxon>
        <taxon>Hexamitidae</taxon>
        <taxon>Hexamitinae</taxon>
        <taxon>Hexamita</taxon>
    </lineage>
</organism>
<keyword evidence="2" id="KW-0489">Methyltransferase</keyword>
<dbReference type="Pfam" id="PF02475">
    <property type="entry name" value="TRM5-TYW2_MTfase"/>
    <property type="match status" value="1"/>
</dbReference>
<dbReference type="InterPro" id="IPR029063">
    <property type="entry name" value="SAM-dependent_MTases_sf"/>
</dbReference>
<comment type="caution">
    <text evidence="7">The sequence shown here is derived from an EMBL/GenBank/DDBJ whole genome shotgun (WGS) entry which is preliminary data.</text>
</comment>
<dbReference type="EMBL" id="CAXDID020000163">
    <property type="protein sequence ID" value="CAL6045429.1"/>
    <property type="molecule type" value="Genomic_DNA"/>
</dbReference>
<keyword evidence="1" id="KW-0963">Cytoplasm</keyword>
<evidence type="ECO:0000259" key="6">
    <source>
        <dbReference type="PROSITE" id="PS51684"/>
    </source>
</evidence>
<keyword evidence="3" id="KW-0808">Transferase</keyword>
<dbReference type="Gene3D" id="3.40.50.150">
    <property type="entry name" value="Vaccinia Virus protein VP39"/>
    <property type="match status" value="1"/>
</dbReference>
<evidence type="ECO:0000313" key="8">
    <source>
        <dbReference type="Proteomes" id="UP001642409"/>
    </source>
</evidence>
<dbReference type="Gene3D" id="3.30.300.110">
    <property type="entry name" value="Met-10+ protein-like domains"/>
    <property type="match status" value="1"/>
</dbReference>
<dbReference type="InterPro" id="IPR056744">
    <property type="entry name" value="TRM5/TYW2-like_N"/>
</dbReference>
<keyword evidence="8" id="KW-1185">Reference proteome</keyword>
<evidence type="ECO:0000256" key="3">
    <source>
        <dbReference type="ARBA" id="ARBA00022679"/>
    </source>
</evidence>
<dbReference type="SUPFAM" id="SSF53335">
    <property type="entry name" value="S-adenosyl-L-methionine-dependent methyltransferases"/>
    <property type="match status" value="1"/>
</dbReference>
<accession>A0ABP1JS37</accession>
<evidence type="ECO:0000256" key="5">
    <source>
        <dbReference type="ARBA" id="ARBA00022694"/>
    </source>
</evidence>
<name>A0ABP1JS37_9EUKA</name>
<reference evidence="7 8" key="1">
    <citation type="submission" date="2024-07" db="EMBL/GenBank/DDBJ databases">
        <authorList>
            <person name="Akdeniz Z."/>
        </authorList>
    </citation>
    <scope>NUCLEOTIDE SEQUENCE [LARGE SCALE GENOMIC DNA]</scope>
</reference>
<keyword evidence="5" id="KW-0819">tRNA processing</keyword>
<dbReference type="InterPro" id="IPR030382">
    <property type="entry name" value="MeTrfase_TRM5/TYW2"/>
</dbReference>
<dbReference type="PROSITE" id="PS51684">
    <property type="entry name" value="SAM_MT_TRM5_TYW2"/>
    <property type="match status" value="1"/>
</dbReference>
<dbReference type="Pfam" id="PF25133">
    <property type="entry name" value="TYW2_N_2"/>
    <property type="match status" value="1"/>
</dbReference>
<protein>
    <submittedName>
        <fullName evidence="7">tRNA_(Guanine(37)-N1)-methyltransferase</fullName>
    </submittedName>
</protein>
<dbReference type="PANTHER" id="PTHR23245:SF36">
    <property type="entry name" value="TRNA (GUANINE(37)-N1)-METHYLTRANSFERASE"/>
    <property type="match status" value="1"/>
</dbReference>
<gene>
    <name evidence="7" type="ORF">HINF_LOCUS41035</name>
</gene>
<evidence type="ECO:0000256" key="1">
    <source>
        <dbReference type="ARBA" id="ARBA00022490"/>
    </source>
</evidence>
<evidence type="ECO:0000256" key="4">
    <source>
        <dbReference type="ARBA" id="ARBA00022691"/>
    </source>
</evidence>
<sequence>MNIQVNPLCVKLCESLPVLSSVSAEVKQICTYNLKVNIIELAPSEIGSFLSSHQSELIKVQFPLLSNVYTYQALTELSPVPLPLYSQNKFVITFTQDGQYQITVPNVNLTRQQQLQLVMDNNNIPLSFEQIGHIAHYNLRTQVQLQFKNYIGLCTISKTISTVINKTESISNTFRTFPFELLAGAPNYIATTTQNGYKFVIDFENVYWNSRLEEEHKQLLNRIIESNLNINEFVFDATGGVGPFAVPLGANKIHVLCNDLNEKSVEFMKINVNNNKVEQYVQCSNQDSFILLKEILTTPFNNKQVKAVILNLPELSVDFLKAYRNTGQVFEPKFYIETFTRQKELFKEDIIARIVAARKGFGIIHIDLGIECENEECGCDQFKTEQLKTNINTLREWEEHFKFVDVRVVRDVGTFKWMVCAEVQFDEKDAFWHQRRDLK</sequence>
<dbReference type="InterPro" id="IPR056743">
    <property type="entry name" value="TRM5-TYW2-like_MTfase"/>
</dbReference>
<keyword evidence="4" id="KW-0949">S-adenosyl-L-methionine</keyword>
<evidence type="ECO:0000313" key="7">
    <source>
        <dbReference type="EMBL" id="CAL6045429.1"/>
    </source>
</evidence>
<feature type="domain" description="SAM-dependent methyltransferase TRM5/TYW2-type" evidence="6">
    <location>
        <begin position="128"/>
        <end position="427"/>
    </location>
</feature>
<evidence type="ECO:0000256" key="2">
    <source>
        <dbReference type="ARBA" id="ARBA00022603"/>
    </source>
</evidence>